<dbReference type="Proteomes" id="UP001607302">
    <property type="component" value="Unassembled WGS sequence"/>
</dbReference>
<keyword evidence="1" id="KW-1133">Transmembrane helix</keyword>
<dbReference type="EMBL" id="JAUDFV010000146">
    <property type="protein sequence ID" value="KAL2720483.1"/>
    <property type="molecule type" value="Genomic_DNA"/>
</dbReference>
<protein>
    <submittedName>
        <fullName evidence="2">Uncharacterized protein</fullName>
    </submittedName>
</protein>
<proteinExistence type="predicted"/>
<organism evidence="2 3">
    <name type="scientific">Vespula squamosa</name>
    <name type="common">Southern yellow jacket</name>
    <name type="synonym">Wasp</name>
    <dbReference type="NCBI Taxonomy" id="30214"/>
    <lineage>
        <taxon>Eukaryota</taxon>
        <taxon>Metazoa</taxon>
        <taxon>Ecdysozoa</taxon>
        <taxon>Arthropoda</taxon>
        <taxon>Hexapoda</taxon>
        <taxon>Insecta</taxon>
        <taxon>Pterygota</taxon>
        <taxon>Neoptera</taxon>
        <taxon>Endopterygota</taxon>
        <taxon>Hymenoptera</taxon>
        <taxon>Apocrita</taxon>
        <taxon>Aculeata</taxon>
        <taxon>Vespoidea</taxon>
        <taxon>Vespidae</taxon>
        <taxon>Vespinae</taxon>
        <taxon>Vespula</taxon>
    </lineage>
</organism>
<evidence type="ECO:0000256" key="1">
    <source>
        <dbReference type="SAM" id="Phobius"/>
    </source>
</evidence>
<evidence type="ECO:0000313" key="3">
    <source>
        <dbReference type="Proteomes" id="UP001607302"/>
    </source>
</evidence>
<gene>
    <name evidence="2" type="ORF">V1478_010059</name>
</gene>
<dbReference type="AlphaFoldDB" id="A0ABD2AIN3"/>
<keyword evidence="1" id="KW-0472">Membrane</keyword>
<reference evidence="2 3" key="1">
    <citation type="journal article" date="2024" name="Ann. Entomol. Soc. Am.">
        <title>Genomic analyses of the southern and eastern yellowjacket wasps (Hymenoptera: Vespidae) reveal evolutionary signatures of social life.</title>
        <authorList>
            <person name="Catto M.A."/>
            <person name="Caine P.B."/>
            <person name="Orr S.E."/>
            <person name="Hunt B.G."/>
            <person name="Goodisman M.A.D."/>
        </authorList>
    </citation>
    <scope>NUCLEOTIDE SEQUENCE [LARGE SCALE GENOMIC DNA]</scope>
    <source>
        <strain evidence="2">233</strain>
        <tissue evidence="2">Head and thorax</tissue>
    </source>
</reference>
<sequence length="79" mass="9741">MNLFHPFYLPCIYANTCTIFSRFRNKYCYKEKNKKRTNAIIFNNYFIYALIFAIRINFGRLSLFVQKRKRKKINKTDRL</sequence>
<evidence type="ECO:0000313" key="2">
    <source>
        <dbReference type="EMBL" id="KAL2720483.1"/>
    </source>
</evidence>
<name>A0ABD2AIN3_VESSQ</name>
<feature type="transmembrane region" description="Helical" evidence="1">
    <location>
        <begin position="45"/>
        <end position="65"/>
    </location>
</feature>
<keyword evidence="3" id="KW-1185">Reference proteome</keyword>
<accession>A0ABD2AIN3</accession>
<keyword evidence="1" id="KW-0812">Transmembrane</keyword>
<comment type="caution">
    <text evidence="2">The sequence shown here is derived from an EMBL/GenBank/DDBJ whole genome shotgun (WGS) entry which is preliminary data.</text>
</comment>